<protein>
    <submittedName>
        <fullName evidence="2">FlhB/HrpN/YscU/SpaS family protein</fullName>
    </submittedName>
</protein>
<evidence type="ECO:0000313" key="2">
    <source>
        <dbReference type="EMBL" id="PSL15720.1"/>
    </source>
</evidence>
<dbReference type="InterPro" id="IPR006135">
    <property type="entry name" value="T3SS_substrate_exporter"/>
</dbReference>
<keyword evidence="3" id="KW-1185">Reference proteome</keyword>
<reference evidence="2 3" key="1">
    <citation type="submission" date="2018-03" db="EMBL/GenBank/DDBJ databases">
        <title>Genomic Encyclopedia of Archaeal and Bacterial Type Strains, Phase II (KMG-II): from individual species to whole genera.</title>
        <authorList>
            <person name="Goeker M."/>
        </authorList>
    </citation>
    <scope>NUCLEOTIDE SEQUENCE [LARGE SCALE GENOMIC DNA]</scope>
    <source>
        <strain evidence="2 3">DSM 100673</strain>
    </source>
</reference>
<accession>A0A2P8F1Y1</accession>
<comment type="similarity">
    <text evidence="1">Belongs to the type III secretion exporter family.</text>
</comment>
<dbReference type="PANTHER" id="PTHR30531">
    <property type="entry name" value="FLAGELLAR BIOSYNTHETIC PROTEIN FLHB"/>
    <property type="match status" value="1"/>
</dbReference>
<gene>
    <name evidence="2" type="ORF">CLV88_12436</name>
</gene>
<dbReference type="RefSeq" id="WP_207797123.1">
    <property type="nucleotide sequence ID" value="NZ_PYGJ01000024.1"/>
</dbReference>
<dbReference type="InterPro" id="IPR029025">
    <property type="entry name" value="T3SS_substrate_exporter_C"/>
</dbReference>
<name>A0A2P8F1Y1_9RHOB</name>
<dbReference type="GO" id="GO:0009306">
    <property type="term" value="P:protein secretion"/>
    <property type="evidence" value="ECO:0007669"/>
    <property type="project" value="InterPro"/>
</dbReference>
<organism evidence="2 3">
    <name type="scientific">Shimia abyssi</name>
    <dbReference type="NCBI Taxonomy" id="1662395"/>
    <lineage>
        <taxon>Bacteria</taxon>
        <taxon>Pseudomonadati</taxon>
        <taxon>Pseudomonadota</taxon>
        <taxon>Alphaproteobacteria</taxon>
        <taxon>Rhodobacterales</taxon>
        <taxon>Roseobacteraceae</taxon>
    </lineage>
</organism>
<dbReference type="GO" id="GO:0005886">
    <property type="term" value="C:plasma membrane"/>
    <property type="evidence" value="ECO:0007669"/>
    <property type="project" value="TreeGrafter"/>
</dbReference>
<dbReference type="Pfam" id="PF01312">
    <property type="entry name" value="Bac_export_2"/>
    <property type="match status" value="1"/>
</dbReference>
<dbReference type="Gene3D" id="3.40.1690.10">
    <property type="entry name" value="secretion proteins EscU"/>
    <property type="match status" value="1"/>
</dbReference>
<dbReference type="SUPFAM" id="SSF160544">
    <property type="entry name" value="EscU C-terminal domain-like"/>
    <property type="match status" value="1"/>
</dbReference>
<dbReference type="AlphaFoldDB" id="A0A2P8F1Y1"/>
<comment type="caution">
    <text evidence="2">The sequence shown here is derived from an EMBL/GenBank/DDBJ whole genome shotgun (WGS) entry which is preliminary data.</text>
</comment>
<evidence type="ECO:0000256" key="1">
    <source>
        <dbReference type="ARBA" id="ARBA00010690"/>
    </source>
</evidence>
<dbReference type="Gene3D" id="6.10.250.2080">
    <property type="match status" value="1"/>
</dbReference>
<sequence length="154" mass="17021">LNPSEKRLSHRHAKWPAFTPPHWQVFNPPLTGDPHIKQQRRQRAQEIATNQMLSDVPSADVIIVNPTHYAVALKWNRAPGEAPVCVAKGVDEVAKSIRECAHDAGVPIKSDPPTARALHAIVEIGHEVPPDLYRPVATAIRFAEAMRQKAKAFG</sequence>
<feature type="non-terminal residue" evidence="2">
    <location>
        <position position="1"/>
    </location>
</feature>
<proteinExistence type="inferred from homology"/>
<evidence type="ECO:0000313" key="3">
    <source>
        <dbReference type="Proteomes" id="UP000240418"/>
    </source>
</evidence>
<dbReference type="PRINTS" id="PR00950">
    <property type="entry name" value="TYPE3IMSPROT"/>
</dbReference>
<dbReference type="Proteomes" id="UP000240418">
    <property type="component" value="Unassembled WGS sequence"/>
</dbReference>
<dbReference type="EMBL" id="PYGJ01000024">
    <property type="protein sequence ID" value="PSL15720.1"/>
    <property type="molecule type" value="Genomic_DNA"/>
</dbReference>
<dbReference type="PANTHER" id="PTHR30531:SF12">
    <property type="entry name" value="FLAGELLAR BIOSYNTHETIC PROTEIN FLHB"/>
    <property type="match status" value="1"/>
</dbReference>